<dbReference type="EMBL" id="KX828621">
    <property type="protein sequence ID" value="APC94149.1"/>
    <property type="molecule type" value="Genomic_DNA"/>
</dbReference>
<protein>
    <submittedName>
        <fullName evidence="1">Uncharacterized protein</fullName>
    </submittedName>
</protein>
<organism evidence="1">
    <name type="scientific">uncultured marine virus</name>
    <dbReference type="NCBI Taxonomy" id="186617"/>
    <lineage>
        <taxon>Viruses</taxon>
        <taxon>environmental samples</taxon>
    </lineage>
</organism>
<reference evidence="1" key="1">
    <citation type="submission" date="2016-09" db="EMBL/GenBank/DDBJ databases">
        <title>Viral assemblage variation in an Arctic shelf seafloor.</title>
        <authorList>
            <person name="Nguyen T.T."/>
            <person name="Robertsen E.M."/>
            <person name="Landfald B."/>
        </authorList>
    </citation>
    <scope>NUCLEOTIDE SEQUENCE</scope>
</reference>
<name>A0A1J0KK81_9VIRU</name>
<proteinExistence type="predicted"/>
<sequence length="55" mass="6232">MYFDPYLEDPAVRQLTAPERADRLTRPLSVSALPEPEPTLDLDYDALHVEMNDGS</sequence>
<accession>A0A1J0KK81</accession>
<evidence type="ECO:0000313" key="1">
    <source>
        <dbReference type="EMBL" id="APC94149.1"/>
    </source>
</evidence>